<comment type="caution">
    <text evidence="1">The sequence shown here is derived from an EMBL/GenBank/DDBJ whole genome shotgun (WGS) entry which is preliminary data.</text>
</comment>
<sequence length="81" mass="8810">MSSVCGYGIQAVKLTLSDPLICATSENTASGTAKSIDMIQMAVAFIHVHRTALDVWMSIGFTIALYLKEGKIYITKVQKTK</sequence>
<organism evidence="1 2">
    <name type="scientific">Engystomops pustulosus</name>
    <name type="common">Tungara frog</name>
    <name type="synonym">Physalaemus pustulosus</name>
    <dbReference type="NCBI Taxonomy" id="76066"/>
    <lineage>
        <taxon>Eukaryota</taxon>
        <taxon>Metazoa</taxon>
        <taxon>Chordata</taxon>
        <taxon>Craniata</taxon>
        <taxon>Vertebrata</taxon>
        <taxon>Euteleostomi</taxon>
        <taxon>Amphibia</taxon>
        <taxon>Batrachia</taxon>
        <taxon>Anura</taxon>
        <taxon>Neobatrachia</taxon>
        <taxon>Hyloidea</taxon>
        <taxon>Leptodactylidae</taxon>
        <taxon>Leiuperinae</taxon>
        <taxon>Engystomops</taxon>
    </lineage>
</organism>
<keyword evidence="2" id="KW-1185">Reference proteome</keyword>
<dbReference type="Proteomes" id="UP000824782">
    <property type="component" value="Unassembled WGS sequence"/>
</dbReference>
<name>A0AAV6YF21_ENGPU</name>
<reference evidence="1" key="1">
    <citation type="thesis" date="2020" institute="ProQuest LLC" country="789 East Eisenhower Parkway, Ann Arbor, MI, USA">
        <title>Comparative Genomics and Chromosome Evolution.</title>
        <authorList>
            <person name="Mudd A.B."/>
        </authorList>
    </citation>
    <scope>NUCLEOTIDE SEQUENCE</scope>
    <source>
        <strain evidence="1">237g6f4</strain>
        <tissue evidence="1">Blood</tissue>
    </source>
</reference>
<dbReference type="EMBL" id="WNYA01069732">
    <property type="protein sequence ID" value="KAG8535346.1"/>
    <property type="molecule type" value="Genomic_DNA"/>
</dbReference>
<evidence type="ECO:0000313" key="1">
    <source>
        <dbReference type="EMBL" id="KAG8535346.1"/>
    </source>
</evidence>
<protein>
    <submittedName>
        <fullName evidence="1">Uncharacterized protein</fullName>
    </submittedName>
</protein>
<gene>
    <name evidence="1" type="ORF">GDO81_028758</name>
</gene>
<accession>A0AAV6YF21</accession>
<dbReference type="AlphaFoldDB" id="A0AAV6YF21"/>
<evidence type="ECO:0000313" key="2">
    <source>
        <dbReference type="Proteomes" id="UP000824782"/>
    </source>
</evidence>
<proteinExistence type="predicted"/>